<reference evidence="1" key="1">
    <citation type="submission" date="2019-10" db="EMBL/GenBank/DDBJ databases">
        <authorList>
            <consortium name="DOE Joint Genome Institute"/>
            <person name="Kuo A."/>
            <person name="Miyauchi S."/>
            <person name="Kiss E."/>
            <person name="Drula E."/>
            <person name="Kohler A."/>
            <person name="Sanchez-Garcia M."/>
            <person name="Andreopoulos B."/>
            <person name="Barry K.W."/>
            <person name="Bonito G."/>
            <person name="Buee M."/>
            <person name="Carver A."/>
            <person name="Chen C."/>
            <person name="Cichocki N."/>
            <person name="Clum A."/>
            <person name="Culley D."/>
            <person name="Crous P.W."/>
            <person name="Fauchery L."/>
            <person name="Girlanda M."/>
            <person name="Hayes R."/>
            <person name="Keri Z."/>
            <person name="Labutti K."/>
            <person name="Lipzen A."/>
            <person name="Lombard V."/>
            <person name="Magnuson J."/>
            <person name="Maillard F."/>
            <person name="Morin E."/>
            <person name="Murat C."/>
            <person name="Nolan M."/>
            <person name="Ohm R."/>
            <person name="Pangilinan J."/>
            <person name="Pereira M."/>
            <person name="Perotto S."/>
            <person name="Peter M."/>
            <person name="Riley R."/>
            <person name="Sitrit Y."/>
            <person name="Stielow B."/>
            <person name="Szollosi G."/>
            <person name="Zifcakova L."/>
            <person name="Stursova M."/>
            <person name="Spatafora J.W."/>
            <person name="Tedersoo L."/>
            <person name="Vaario L.-M."/>
            <person name="Yamada A."/>
            <person name="Yan M."/>
            <person name="Wang P."/>
            <person name="Xu J."/>
            <person name="Bruns T."/>
            <person name="Baldrian P."/>
            <person name="Vilgalys R."/>
            <person name="Henrissat B."/>
            <person name="Grigoriev I.V."/>
            <person name="Hibbett D."/>
            <person name="Nagy L.G."/>
            <person name="Martin F.M."/>
        </authorList>
    </citation>
    <scope>NUCLEOTIDE SEQUENCE</scope>
    <source>
        <strain evidence="1">P2</strain>
    </source>
</reference>
<organism evidence="1 2">
    <name type="scientific">Thelephora ganbajun</name>
    <name type="common">Ganba fungus</name>
    <dbReference type="NCBI Taxonomy" id="370292"/>
    <lineage>
        <taxon>Eukaryota</taxon>
        <taxon>Fungi</taxon>
        <taxon>Dikarya</taxon>
        <taxon>Basidiomycota</taxon>
        <taxon>Agaricomycotina</taxon>
        <taxon>Agaricomycetes</taxon>
        <taxon>Thelephorales</taxon>
        <taxon>Thelephoraceae</taxon>
        <taxon>Thelephora</taxon>
    </lineage>
</organism>
<dbReference type="Proteomes" id="UP000886501">
    <property type="component" value="Unassembled WGS sequence"/>
</dbReference>
<evidence type="ECO:0000313" key="1">
    <source>
        <dbReference type="EMBL" id="KAF9653700.1"/>
    </source>
</evidence>
<name>A0ACB6ZWC3_THEGA</name>
<proteinExistence type="predicted"/>
<evidence type="ECO:0000313" key="2">
    <source>
        <dbReference type="Proteomes" id="UP000886501"/>
    </source>
</evidence>
<protein>
    <submittedName>
        <fullName evidence="1">Uncharacterized protein</fullName>
    </submittedName>
</protein>
<sequence>MSSEIPAILRENPKAEDESWEAWGEKLAEKHKTPTATPNLPLVPGFDKLPETWLEYGTQWKNYYNAKVAGQPIATSGPVLPALPIADASGEEWATWGKAVSDAWTAYAIEKDVDLAKVLEGLKSPEPPADGNWGAYASQWSEYGKQVEERFQAALAAKSA</sequence>
<keyword evidence="2" id="KW-1185">Reference proteome</keyword>
<dbReference type="EMBL" id="MU117963">
    <property type="protein sequence ID" value="KAF9653700.1"/>
    <property type="molecule type" value="Genomic_DNA"/>
</dbReference>
<accession>A0ACB6ZWC3</accession>
<gene>
    <name evidence="1" type="ORF">BDM02DRAFT_1652432</name>
</gene>
<comment type="caution">
    <text evidence="1">The sequence shown here is derived from an EMBL/GenBank/DDBJ whole genome shotgun (WGS) entry which is preliminary data.</text>
</comment>
<reference evidence="1" key="2">
    <citation type="journal article" date="2020" name="Nat. Commun.">
        <title>Large-scale genome sequencing of mycorrhizal fungi provides insights into the early evolution of symbiotic traits.</title>
        <authorList>
            <person name="Miyauchi S."/>
            <person name="Kiss E."/>
            <person name="Kuo A."/>
            <person name="Drula E."/>
            <person name="Kohler A."/>
            <person name="Sanchez-Garcia M."/>
            <person name="Morin E."/>
            <person name="Andreopoulos B."/>
            <person name="Barry K.W."/>
            <person name="Bonito G."/>
            <person name="Buee M."/>
            <person name="Carver A."/>
            <person name="Chen C."/>
            <person name="Cichocki N."/>
            <person name="Clum A."/>
            <person name="Culley D."/>
            <person name="Crous P.W."/>
            <person name="Fauchery L."/>
            <person name="Girlanda M."/>
            <person name="Hayes R.D."/>
            <person name="Keri Z."/>
            <person name="LaButti K."/>
            <person name="Lipzen A."/>
            <person name="Lombard V."/>
            <person name="Magnuson J."/>
            <person name="Maillard F."/>
            <person name="Murat C."/>
            <person name="Nolan M."/>
            <person name="Ohm R.A."/>
            <person name="Pangilinan J."/>
            <person name="Pereira M.F."/>
            <person name="Perotto S."/>
            <person name="Peter M."/>
            <person name="Pfister S."/>
            <person name="Riley R."/>
            <person name="Sitrit Y."/>
            <person name="Stielow J.B."/>
            <person name="Szollosi G."/>
            <person name="Zifcakova L."/>
            <person name="Stursova M."/>
            <person name="Spatafora J.W."/>
            <person name="Tedersoo L."/>
            <person name="Vaario L.M."/>
            <person name="Yamada A."/>
            <person name="Yan M."/>
            <person name="Wang P."/>
            <person name="Xu J."/>
            <person name="Bruns T."/>
            <person name="Baldrian P."/>
            <person name="Vilgalys R."/>
            <person name="Dunand C."/>
            <person name="Henrissat B."/>
            <person name="Grigoriev I.V."/>
            <person name="Hibbett D."/>
            <person name="Nagy L.G."/>
            <person name="Martin F.M."/>
        </authorList>
    </citation>
    <scope>NUCLEOTIDE SEQUENCE</scope>
    <source>
        <strain evidence="1">P2</strain>
    </source>
</reference>